<evidence type="ECO:0000256" key="2">
    <source>
        <dbReference type="ARBA" id="ARBA00009396"/>
    </source>
</evidence>
<comment type="pathway">
    <text evidence="1">Amino-acid biosynthesis; L-leucine biosynthesis; L-leucine from 3-methyl-2-oxobutanoate: step 1/4.</text>
</comment>
<keyword evidence="4" id="KW-0432">Leucine biosynthesis</keyword>
<dbReference type="NCBIfam" id="TIGR00973">
    <property type="entry name" value="leuA_bact"/>
    <property type="match status" value="1"/>
</dbReference>
<sequence length="553" mass="60275">MTTATDKLIIFDTTLRDGEQSPGVTLNTEEKIEIARQLSRLGVDVLEAGFPIASIGDFEAVKRIATEVGPLMEGRENIGKPMTICGLARATPNDIKRCAEAISNAPYKRIHTFLATSDLHLKYKLKIDREECVKRAVAAVTLARSFVDDVEFSPEDAGRSDRDFLCHVLGKVIEAGATTLNIPDTVGYNTPEEYGDLIRHLVKNTPGADKVTFSTHCHNDLGLATANTLAGISNGARQVEVTINGIGERAGNTAMEEVVMAIHTHPNFYPVHHTINTTLICRTSQMVSSLSGMTVQPNKAIVGRNAFLHESGIHQDGVLKNRQTYEIITPETVGVTDISLVLGKHSGRKAFHERCKELGFGDINDEDFQKAFDEFKALCDKKKNVNDADILAILSNQIKTSDTTAFYTFVSTQVVVSTDSTSTANVKLFDIKANKEISDAAISNNGPIDAIFEAIHRCLDRRFRLTMFDISAVGEGTDALGKAEIQVMVDPETAKVKDERLTKAAFSTSSADVDIITAAAKAYIGAINKQLVWESELSTGTARSITEERQVNV</sequence>
<evidence type="ECO:0000313" key="10">
    <source>
        <dbReference type="EMBL" id="KAG1303958.1"/>
    </source>
</evidence>
<dbReference type="SMART" id="SM00917">
    <property type="entry name" value="LeuA_dimer"/>
    <property type="match status" value="1"/>
</dbReference>
<dbReference type="InterPro" id="IPR005671">
    <property type="entry name" value="LeuA_bact_synth"/>
</dbReference>
<dbReference type="FunFam" id="1.10.238.260:FF:000001">
    <property type="entry name" value="2-isopropylmalate synthase"/>
    <property type="match status" value="1"/>
</dbReference>
<evidence type="ECO:0000313" key="11">
    <source>
        <dbReference type="Proteomes" id="UP000716291"/>
    </source>
</evidence>
<dbReference type="GO" id="GO:0010177">
    <property type="term" value="F:methylthioalkylmalate synthase activity"/>
    <property type="evidence" value="ECO:0007669"/>
    <property type="project" value="UniProtKB-ARBA"/>
</dbReference>
<evidence type="ECO:0000256" key="8">
    <source>
        <dbReference type="ARBA" id="ARBA00023304"/>
    </source>
</evidence>
<accession>A0A9P6X2N3</accession>
<dbReference type="OrthoDB" id="2015253at2759"/>
<dbReference type="SUPFAM" id="SSF51569">
    <property type="entry name" value="Aldolase"/>
    <property type="match status" value="1"/>
</dbReference>
<organism evidence="10 11">
    <name type="scientific">Rhizopus oryzae</name>
    <name type="common">Mucormycosis agent</name>
    <name type="synonym">Rhizopus arrhizus var. delemar</name>
    <dbReference type="NCBI Taxonomy" id="64495"/>
    <lineage>
        <taxon>Eukaryota</taxon>
        <taxon>Fungi</taxon>
        <taxon>Fungi incertae sedis</taxon>
        <taxon>Mucoromycota</taxon>
        <taxon>Mucoromycotina</taxon>
        <taxon>Mucoromycetes</taxon>
        <taxon>Mucorales</taxon>
        <taxon>Mucorineae</taxon>
        <taxon>Rhizopodaceae</taxon>
        <taxon>Rhizopus</taxon>
    </lineage>
</organism>
<dbReference type="AlphaFoldDB" id="A0A9P6X2N3"/>
<dbReference type="EMBL" id="JAANQT010001790">
    <property type="protein sequence ID" value="KAG1303958.1"/>
    <property type="molecule type" value="Genomic_DNA"/>
</dbReference>
<name>A0A9P6X2N3_RHIOR</name>
<comment type="caution">
    <text evidence="10">The sequence shown here is derived from an EMBL/GenBank/DDBJ whole genome shotgun (WGS) entry which is preliminary data.</text>
</comment>
<evidence type="ECO:0000256" key="5">
    <source>
        <dbReference type="ARBA" id="ARBA00022605"/>
    </source>
</evidence>
<reference evidence="10" key="1">
    <citation type="journal article" date="2020" name="Microb. Genom.">
        <title>Genetic diversity of clinical and environmental Mucorales isolates obtained from an investigation of mucormycosis cases among solid organ transplant recipients.</title>
        <authorList>
            <person name="Nguyen M.H."/>
            <person name="Kaul D."/>
            <person name="Muto C."/>
            <person name="Cheng S.J."/>
            <person name="Richter R.A."/>
            <person name="Bruno V.M."/>
            <person name="Liu G."/>
            <person name="Beyhan S."/>
            <person name="Sundermann A.J."/>
            <person name="Mounaud S."/>
            <person name="Pasculle A.W."/>
            <person name="Nierman W.C."/>
            <person name="Driscoll E."/>
            <person name="Cumbie R."/>
            <person name="Clancy C.J."/>
            <person name="Dupont C.L."/>
        </authorList>
    </citation>
    <scope>NUCLEOTIDE SEQUENCE</scope>
    <source>
        <strain evidence="10">GL11</strain>
    </source>
</reference>
<dbReference type="InterPro" id="IPR054691">
    <property type="entry name" value="LeuA/HCS_post-cat"/>
</dbReference>
<proteinExistence type="inferred from homology"/>
<dbReference type="GO" id="GO:0003852">
    <property type="term" value="F:2-isopropylmalate synthase activity"/>
    <property type="evidence" value="ECO:0007669"/>
    <property type="project" value="UniProtKB-EC"/>
</dbReference>
<dbReference type="GO" id="GO:0009098">
    <property type="term" value="P:L-leucine biosynthetic process"/>
    <property type="evidence" value="ECO:0007669"/>
    <property type="project" value="UniProtKB-KW"/>
</dbReference>
<keyword evidence="5" id="KW-0028">Amino-acid biosynthesis</keyword>
<dbReference type="PANTHER" id="PTHR10277">
    <property type="entry name" value="HOMOCITRATE SYNTHASE-RELATED"/>
    <property type="match status" value="1"/>
</dbReference>
<dbReference type="PROSITE" id="PS00816">
    <property type="entry name" value="AIPM_HOMOCIT_SYNTH_2"/>
    <property type="match status" value="1"/>
</dbReference>
<dbReference type="PANTHER" id="PTHR10277:SF9">
    <property type="entry name" value="2-ISOPROPYLMALATE SYNTHASE 1, CHLOROPLASTIC-RELATED"/>
    <property type="match status" value="1"/>
</dbReference>
<dbReference type="InterPro" id="IPR013709">
    <property type="entry name" value="2-isopropylmalate_synth_dimer"/>
</dbReference>
<comment type="similarity">
    <text evidence="2">Belongs to the alpha-IPM synthase/homocitrate synthase family. LeuA type 1 subfamily.</text>
</comment>
<dbReference type="Gene3D" id="1.10.238.260">
    <property type="match status" value="1"/>
</dbReference>
<dbReference type="CDD" id="cd07940">
    <property type="entry name" value="DRE_TIM_IPMS"/>
    <property type="match status" value="1"/>
</dbReference>
<evidence type="ECO:0000256" key="6">
    <source>
        <dbReference type="ARBA" id="ARBA00022679"/>
    </source>
</evidence>
<dbReference type="PROSITE" id="PS50991">
    <property type="entry name" value="PYR_CT"/>
    <property type="match status" value="1"/>
</dbReference>
<evidence type="ECO:0000256" key="4">
    <source>
        <dbReference type="ARBA" id="ARBA00022430"/>
    </source>
</evidence>
<evidence type="ECO:0000256" key="1">
    <source>
        <dbReference type="ARBA" id="ARBA00004689"/>
    </source>
</evidence>
<dbReference type="FunFam" id="3.20.20.70:FF:000010">
    <property type="entry name" value="2-isopropylmalate synthase"/>
    <property type="match status" value="1"/>
</dbReference>
<protein>
    <recommendedName>
        <fullName evidence="3">2-isopropylmalate synthase</fullName>
        <ecNumber evidence="3">2.3.3.13</ecNumber>
    </recommendedName>
</protein>
<dbReference type="InterPro" id="IPR050073">
    <property type="entry name" value="2-IPM_HCS-like"/>
</dbReference>
<dbReference type="Gene3D" id="3.20.20.70">
    <property type="entry name" value="Aldolase class I"/>
    <property type="match status" value="1"/>
</dbReference>
<keyword evidence="11" id="KW-1185">Reference proteome</keyword>
<feature type="domain" description="Pyruvate carboxyltransferase" evidence="9">
    <location>
        <begin position="8"/>
        <end position="281"/>
    </location>
</feature>
<dbReference type="Pfam" id="PF22617">
    <property type="entry name" value="HCS_D2"/>
    <property type="match status" value="1"/>
</dbReference>
<evidence type="ECO:0000256" key="7">
    <source>
        <dbReference type="ARBA" id="ARBA00022723"/>
    </source>
</evidence>
<dbReference type="Pfam" id="PF00682">
    <property type="entry name" value="HMGL-like"/>
    <property type="match status" value="1"/>
</dbReference>
<keyword evidence="8" id="KW-0100">Branched-chain amino acid biosynthesis</keyword>
<dbReference type="Pfam" id="PF08502">
    <property type="entry name" value="LeuA_dimer"/>
    <property type="match status" value="1"/>
</dbReference>
<dbReference type="Gene3D" id="3.30.160.270">
    <property type="match status" value="1"/>
</dbReference>
<evidence type="ECO:0000259" key="9">
    <source>
        <dbReference type="PROSITE" id="PS50991"/>
    </source>
</evidence>
<dbReference type="SUPFAM" id="SSF110921">
    <property type="entry name" value="2-isopropylmalate synthase LeuA, allosteric (dimerisation) domain"/>
    <property type="match status" value="1"/>
</dbReference>
<gene>
    <name evidence="10" type="ORF">G6F64_009622</name>
</gene>
<dbReference type="EC" id="2.3.3.13" evidence="3"/>
<dbReference type="InterPro" id="IPR002034">
    <property type="entry name" value="AIPM/Hcit_synth_CS"/>
</dbReference>
<dbReference type="InterPro" id="IPR000891">
    <property type="entry name" value="PYR_CT"/>
</dbReference>
<keyword evidence="7" id="KW-0479">Metal-binding</keyword>
<dbReference type="Proteomes" id="UP000716291">
    <property type="component" value="Unassembled WGS sequence"/>
</dbReference>
<dbReference type="NCBIfam" id="NF002086">
    <property type="entry name" value="PRK00915.1-3"/>
    <property type="match status" value="1"/>
</dbReference>
<dbReference type="PROSITE" id="PS00815">
    <property type="entry name" value="AIPM_HOMOCIT_SYNTH_1"/>
    <property type="match status" value="1"/>
</dbReference>
<dbReference type="HAMAP" id="MF_01025">
    <property type="entry name" value="LeuA_type1"/>
    <property type="match status" value="1"/>
</dbReference>
<evidence type="ECO:0000256" key="3">
    <source>
        <dbReference type="ARBA" id="ARBA00012973"/>
    </source>
</evidence>
<keyword evidence="6" id="KW-0808">Transferase</keyword>
<dbReference type="InterPro" id="IPR013785">
    <property type="entry name" value="Aldolase_TIM"/>
</dbReference>
<dbReference type="GO" id="GO:0046872">
    <property type="term" value="F:metal ion binding"/>
    <property type="evidence" value="ECO:0007669"/>
    <property type="project" value="UniProtKB-KW"/>
</dbReference>
<dbReference type="InterPro" id="IPR036230">
    <property type="entry name" value="LeuA_allosteric_dom_sf"/>
</dbReference>